<evidence type="ECO:0000256" key="1">
    <source>
        <dbReference type="SAM" id="MobiDB-lite"/>
    </source>
</evidence>
<gene>
    <name evidence="2" type="ORF">C1877_07555</name>
</gene>
<dbReference type="EMBL" id="PPTS01000004">
    <property type="protein sequence ID" value="RDB65195.1"/>
    <property type="molecule type" value="Genomic_DNA"/>
</dbReference>
<evidence type="ECO:0000313" key="3">
    <source>
        <dbReference type="Proteomes" id="UP000254000"/>
    </source>
</evidence>
<feature type="region of interest" description="Disordered" evidence="1">
    <location>
        <begin position="67"/>
        <end position="89"/>
    </location>
</feature>
<proteinExistence type="predicted"/>
<feature type="compositionally biased region" description="Gly residues" evidence="1">
    <location>
        <begin position="71"/>
        <end position="80"/>
    </location>
</feature>
<keyword evidence="3" id="KW-1185">Reference proteome</keyword>
<organism evidence="2 3">
    <name type="scientific">Gordonibacter pamelaeae</name>
    <dbReference type="NCBI Taxonomy" id="471189"/>
    <lineage>
        <taxon>Bacteria</taxon>
        <taxon>Bacillati</taxon>
        <taxon>Actinomycetota</taxon>
        <taxon>Coriobacteriia</taxon>
        <taxon>Eggerthellales</taxon>
        <taxon>Eggerthellaceae</taxon>
        <taxon>Gordonibacter</taxon>
    </lineage>
</organism>
<dbReference type="RefSeq" id="WP_015540471.1">
    <property type="nucleotide sequence ID" value="NZ_CABMMS010000004.1"/>
</dbReference>
<dbReference type="AlphaFoldDB" id="A0A369M406"/>
<dbReference type="GeneID" id="78359548"/>
<evidence type="ECO:0000313" key="2">
    <source>
        <dbReference type="EMBL" id="RDB65195.1"/>
    </source>
</evidence>
<dbReference type="OrthoDB" id="3174962at2"/>
<accession>A0A369M406</accession>
<name>A0A369M406_9ACTN</name>
<protein>
    <submittedName>
        <fullName evidence="2">Uncharacterized protein</fullName>
    </submittedName>
</protein>
<reference evidence="2 3" key="1">
    <citation type="journal article" date="2018" name="Elife">
        <title>Discovery and characterization of a prevalent human gut bacterial enzyme sufficient for the inactivation of a family of plant toxins.</title>
        <authorList>
            <person name="Koppel N."/>
            <person name="Bisanz J.E."/>
            <person name="Pandelia M.E."/>
            <person name="Turnbaugh P.J."/>
            <person name="Balskus E.P."/>
        </authorList>
    </citation>
    <scope>NUCLEOTIDE SEQUENCE [LARGE SCALE GENOMIC DNA]</scope>
    <source>
        <strain evidence="2 3">3C</strain>
    </source>
</reference>
<dbReference type="Proteomes" id="UP000254000">
    <property type="component" value="Unassembled WGS sequence"/>
</dbReference>
<comment type="caution">
    <text evidence="2">The sequence shown here is derived from an EMBL/GenBank/DDBJ whole genome shotgun (WGS) entry which is preliminary data.</text>
</comment>
<sequence length="89" mass="9598">MTHDEFMDLDPQAAADKLNALMAEGKTQDEAAAEFELTKPDLLKLNVFFVKDKYIARAWGGYTSTKATGNEGAGELGLGGSFKDIKPVS</sequence>